<dbReference type="SUPFAM" id="SSF47917">
    <property type="entry name" value="C-terminal domain of alpha and beta subunits of F1 ATP synthase"/>
    <property type="match status" value="1"/>
</dbReference>
<accession>A0A0G0L8Y3</accession>
<evidence type="ECO:0000256" key="8">
    <source>
        <dbReference type="ARBA" id="ARBA00023136"/>
    </source>
</evidence>
<dbReference type="PATRIC" id="fig|1618570.3.peg.1320"/>
<dbReference type="InterPro" id="IPR005722">
    <property type="entry name" value="ATP_synth_F1_bsu"/>
</dbReference>
<evidence type="ECO:0000313" key="13">
    <source>
        <dbReference type="EMBL" id="KKQ84320.1"/>
    </source>
</evidence>
<feature type="domain" description="ATPase F1/V1/A1 complex alpha/beta subunit nucleotide-binding" evidence="11">
    <location>
        <begin position="152"/>
        <end position="367"/>
    </location>
</feature>
<comment type="subcellular location">
    <subcellularLocation>
        <location evidence="1">Membrane</location>
    </subcellularLocation>
</comment>
<dbReference type="SUPFAM" id="SSF50615">
    <property type="entry name" value="N-terminal domain of alpha and beta subunits of F1 ATP synthase"/>
    <property type="match status" value="1"/>
</dbReference>
<dbReference type="Gene3D" id="3.40.50.300">
    <property type="entry name" value="P-loop containing nucleotide triphosphate hydrolases"/>
    <property type="match status" value="1"/>
</dbReference>
<dbReference type="PANTHER" id="PTHR15184:SF71">
    <property type="entry name" value="ATP SYNTHASE SUBUNIT BETA, MITOCHONDRIAL"/>
    <property type="match status" value="1"/>
</dbReference>
<gene>
    <name evidence="13" type="ORF">UT08_C0019G0014</name>
</gene>
<dbReference type="Gene3D" id="2.40.10.170">
    <property type="match status" value="1"/>
</dbReference>
<evidence type="ECO:0000259" key="11">
    <source>
        <dbReference type="Pfam" id="PF00006"/>
    </source>
</evidence>
<name>A0A0G0L8Y3_9BACT</name>
<dbReference type="InterPro" id="IPR024034">
    <property type="entry name" value="ATPase_F1/V1_b/a_C"/>
</dbReference>
<dbReference type="Proteomes" id="UP000034081">
    <property type="component" value="Unassembled WGS sequence"/>
</dbReference>
<dbReference type="InterPro" id="IPR036121">
    <property type="entry name" value="ATPase_F1/V1/A1_a/bsu_N_sf"/>
</dbReference>
<evidence type="ECO:0000256" key="7">
    <source>
        <dbReference type="ARBA" id="ARBA00023065"/>
    </source>
</evidence>
<keyword evidence="10" id="KW-0066">ATP synthesis</keyword>
<evidence type="ECO:0000256" key="1">
    <source>
        <dbReference type="ARBA" id="ARBA00004370"/>
    </source>
</evidence>
<dbReference type="GO" id="GO:0045259">
    <property type="term" value="C:proton-transporting ATP synthase complex"/>
    <property type="evidence" value="ECO:0007669"/>
    <property type="project" value="UniProtKB-KW"/>
</dbReference>
<dbReference type="STRING" id="1618570.UT08_C0019G0014"/>
<sequence>MEPSKTSQDIKSYQIEPDTDILEDPNDVGRIISIQGQVVRVEFGGRKPAINDILVLKDSPETKMEVFSSSGPNSFYCLALTPTHKFYRGAKLINTANQILFPVGSELLGRVVDIFGNALDGKGEITRGLTLPIHRKVRSLNIDTKQQVFETGIKVVDLFAPMVKGGKMGLFGGAGVGKTILLTEILHNVVGGAKESSVSVFAGIGERSREGLELYEALLASGVMDSSSLIFGPMGENPSIRFLSAFSAATLAEYFRDEQKKDVLFFIDNVYRFAQAGNELSTLTSTLPSEDGYQATLESEMANFHERLVATDRAAISTIEAIYVPADDLLDHGVQAIFPYLDSVVVLSRSLYQEGILPAVDILSTTSALLNPNIVGDFHYDTALRAKSILKSAESLERIVSLVGESELSAEDQLIYRRAKKIRNYMTQNFFVTETQGGGKASFVPLKTTLEDLKSIIDGKFDYLSEEKFRFIGSLSEIKTEK</sequence>
<organism evidence="13 14">
    <name type="scientific">Candidatus Woesebacteria bacterium GW2011_GWB1_38_8</name>
    <dbReference type="NCBI Taxonomy" id="1618570"/>
    <lineage>
        <taxon>Bacteria</taxon>
        <taxon>Candidatus Woeseibacteriota</taxon>
    </lineage>
</organism>
<dbReference type="EMBL" id="LBVL01000019">
    <property type="protein sequence ID" value="KKQ84320.1"/>
    <property type="molecule type" value="Genomic_DNA"/>
</dbReference>
<dbReference type="NCBIfam" id="TIGR01039">
    <property type="entry name" value="atpD"/>
    <property type="match status" value="1"/>
</dbReference>
<dbReference type="GO" id="GO:0005524">
    <property type="term" value="F:ATP binding"/>
    <property type="evidence" value="ECO:0007669"/>
    <property type="project" value="UniProtKB-KW"/>
</dbReference>
<evidence type="ECO:0000256" key="6">
    <source>
        <dbReference type="ARBA" id="ARBA00022967"/>
    </source>
</evidence>
<keyword evidence="8" id="KW-0472">Membrane</keyword>
<dbReference type="AlphaFoldDB" id="A0A0G0L8Y3"/>
<evidence type="ECO:0000256" key="10">
    <source>
        <dbReference type="ARBA" id="ARBA00023310"/>
    </source>
</evidence>
<reference evidence="13 14" key="1">
    <citation type="journal article" date="2015" name="Nature">
        <title>rRNA introns, odd ribosomes, and small enigmatic genomes across a large radiation of phyla.</title>
        <authorList>
            <person name="Brown C.T."/>
            <person name="Hug L.A."/>
            <person name="Thomas B.C."/>
            <person name="Sharon I."/>
            <person name="Castelle C.J."/>
            <person name="Singh A."/>
            <person name="Wilkins M.J."/>
            <person name="Williams K.H."/>
            <person name="Banfield J.F."/>
        </authorList>
    </citation>
    <scope>NUCLEOTIDE SEQUENCE [LARGE SCALE GENOMIC DNA]</scope>
</reference>
<evidence type="ECO:0000256" key="3">
    <source>
        <dbReference type="ARBA" id="ARBA00022448"/>
    </source>
</evidence>
<dbReference type="InterPro" id="IPR027417">
    <property type="entry name" value="P-loop_NTPase"/>
</dbReference>
<comment type="similarity">
    <text evidence="2">Belongs to the ATPase alpha/beta chains family.</text>
</comment>
<dbReference type="Pfam" id="PF22919">
    <property type="entry name" value="ATP-synt_VA_C"/>
    <property type="match status" value="1"/>
</dbReference>
<evidence type="ECO:0000256" key="4">
    <source>
        <dbReference type="ARBA" id="ARBA00022741"/>
    </source>
</evidence>
<keyword evidence="9" id="KW-0139">CF(1)</keyword>
<dbReference type="PANTHER" id="PTHR15184">
    <property type="entry name" value="ATP SYNTHASE"/>
    <property type="match status" value="1"/>
</dbReference>
<proteinExistence type="inferred from homology"/>
<evidence type="ECO:0000256" key="5">
    <source>
        <dbReference type="ARBA" id="ARBA00022840"/>
    </source>
</evidence>
<keyword evidence="7" id="KW-0406">Ion transport</keyword>
<evidence type="ECO:0000256" key="2">
    <source>
        <dbReference type="ARBA" id="ARBA00008936"/>
    </source>
</evidence>
<protein>
    <submittedName>
        <fullName evidence="13">ATP synthase subunit beta</fullName>
    </submittedName>
</protein>
<dbReference type="Pfam" id="PF00006">
    <property type="entry name" value="ATP-synt_ab"/>
    <property type="match status" value="1"/>
</dbReference>
<dbReference type="InterPro" id="IPR050053">
    <property type="entry name" value="ATPase_alpha/beta_chains"/>
</dbReference>
<dbReference type="InterPro" id="IPR000194">
    <property type="entry name" value="ATPase_F1/V1/A1_a/bsu_nucl-bd"/>
</dbReference>
<keyword evidence="4" id="KW-0547">Nucleotide-binding</keyword>
<dbReference type="InterPro" id="IPR055190">
    <property type="entry name" value="ATP-synt_VA_C"/>
</dbReference>
<evidence type="ECO:0000259" key="12">
    <source>
        <dbReference type="Pfam" id="PF22919"/>
    </source>
</evidence>
<dbReference type="SUPFAM" id="SSF52540">
    <property type="entry name" value="P-loop containing nucleoside triphosphate hydrolases"/>
    <property type="match status" value="1"/>
</dbReference>
<feature type="domain" description="ATP synthase A/B type C-terminal" evidence="12">
    <location>
        <begin position="375"/>
        <end position="454"/>
    </location>
</feature>
<dbReference type="Gene3D" id="1.10.1140.10">
    <property type="entry name" value="Bovine Mitochondrial F1-atpase, Atp Synthase Beta Chain, Chain D, domain 3"/>
    <property type="match status" value="1"/>
</dbReference>
<comment type="caution">
    <text evidence="13">The sequence shown here is derived from an EMBL/GenBank/DDBJ whole genome shotgun (WGS) entry which is preliminary data.</text>
</comment>
<evidence type="ECO:0000256" key="9">
    <source>
        <dbReference type="ARBA" id="ARBA00023196"/>
    </source>
</evidence>
<evidence type="ECO:0000313" key="14">
    <source>
        <dbReference type="Proteomes" id="UP000034081"/>
    </source>
</evidence>
<dbReference type="GO" id="GO:0046933">
    <property type="term" value="F:proton-transporting ATP synthase activity, rotational mechanism"/>
    <property type="evidence" value="ECO:0007669"/>
    <property type="project" value="InterPro"/>
</dbReference>
<keyword evidence="5" id="KW-0067">ATP-binding</keyword>
<keyword evidence="3" id="KW-0813">Transport</keyword>
<keyword evidence="6" id="KW-1278">Translocase</keyword>